<accession>A0A3D9HL71</accession>
<name>A0A3D9HL71_9PROT</name>
<dbReference type="Proteomes" id="UP000256845">
    <property type="component" value="Unassembled WGS sequence"/>
</dbReference>
<proteinExistence type="predicted"/>
<evidence type="ECO:0000313" key="2">
    <source>
        <dbReference type="Proteomes" id="UP000256845"/>
    </source>
</evidence>
<dbReference type="AlphaFoldDB" id="A0A3D9HL71"/>
<organism evidence="1 2">
    <name type="scientific">Aestuariispira insulae</name>
    <dbReference type="NCBI Taxonomy" id="1461337"/>
    <lineage>
        <taxon>Bacteria</taxon>
        <taxon>Pseudomonadati</taxon>
        <taxon>Pseudomonadota</taxon>
        <taxon>Alphaproteobacteria</taxon>
        <taxon>Rhodospirillales</taxon>
        <taxon>Kiloniellaceae</taxon>
        <taxon>Aestuariispira</taxon>
    </lineage>
</organism>
<gene>
    <name evidence="1" type="ORF">DFP90_10516</name>
</gene>
<evidence type="ECO:0000313" key="1">
    <source>
        <dbReference type="EMBL" id="RED49646.1"/>
    </source>
</evidence>
<keyword evidence="2" id="KW-1185">Reference proteome</keyword>
<protein>
    <submittedName>
        <fullName evidence="1">Uncharacterized protein</fullName>
    </submittedName>
</protein>
<reference evidence="1 2" key="1">
    <citation type="submission" date="2018-07" db="EMBL/GenBank/DDBJ databases">
        <title>Genomic Encyclopedia of Type Strains, Phase III (KMG-III): the genomes of soil and plant-associated and newly described type strains.</title>
        <authorList>
            <person name="Whitman W."/>
        </authorList>
    </citation>
    <scope>NUCLEOTIDE SEQUENCE [LARGE SCALE GENOMIC DNA]</scope>
    <source>
        <strain evidence="1 2">CECT 8488</strain>
    </source>
</reference>
<sequence>MNIFSATGGISAPDNQNDISAKSDLASGKSQFYDPKRIMLQGLTLASHETPNARETLFAWLMTLPGNTEPNVAANMLLDLYLPDLPTALDSGKEELIALLRQVALFDKSRQQQIRLSGRRRSSAMH</sequence>
<dbReference type="EMBL" id="QRDW01000005">
    <property type="protein sequence ID" value="RED49646.1"/>
    <property type="molecule type" value="Genomic_DNA"/>
</dbReference>
<dbReference type="RefSeq" id="WP_115936906.1">
    <property type="nucleotide sequence ID" value="NZ_QRDW01000005.1"/>
</dbReference>
<comment type="caution">
    <text evidence="1">The sequence shown here is derived from an EMBL/GenBank/DDBJ whole genome shotgun (WGS) entry which is preliminary data.</text>
</comment>